<evidence type="ECO:0000256" key="8">
    <source>
        <dbReference type="ARBA" id="ARBA00023306"/>
    </source>
</evidence>
<name>A0A174MIX6_9FIRM</name>
<dbReference type="EMBL" id="CYZU01000087">
    <property type="protein sequence ID" value="CUP35081.1"/>
    <property type="molecule type" value="Genomic_DNA"/>
</dbReference>
<evidence type="ECO:0000256" key="5">
    <source>
        <dbReference type="ARBA" id="ARBA00022679"/>
    </source>
</evidence>
<proteinExistence type="inferred from homology"/>
<dbReference type="GO" id="GO:0008360">
    <property type="term" value="P:regulation of cell shape"/>
    <property type="evidence" value="ECO:0007669"/>
    <property type="project" value="UniProtKB-KW"/>
</dbReference>
<dbReference type="OrthoDB" id="9803760at2"/>
<dbReference type="FunFam" id="3.65.10.10:FF:000001">
    <property type="entry name" value="UDP-N-acetylglucosamine 1-carboxyvinyltransferase"/>
    <property type="match status" value="1"/>
</dbReference>
<dbReference type="GO" id="GO:0008760">
    <property type="term" value="F:UDP-N-acetylglucosamine 1-carboxyvinyltransferase activity"/>
    <property type="evidence" value="ECO:0007669"/>
    <property type="project" value="UniProtKB-UniRule"/>
</dbReference>
<keyword evidence="4 12" id="KW-0132">Cell division</keyword>
<dbReference type="Proteomes" id="UP000095544">
    <property type="component" value="Unassembled WGS sequence"/>
</dbReference>
<dbReference type="EC" id="2.5.1.7" evidence="12"/>
<reference evidence="14 15" key="1">
    <citation type="submission" date="2015-09" db="EMBL/GenBank/DDBJ databases">
        <authorList>
            <consortium name="Pathogen Informatics"/>
        </authorList>
    </citation>
    <scope>NUCLEOTIDE SEQUENCE [LARGE SCALE GENOMIC DNA]</scope>
    <source>
        <strain evidence="14 15">2789STDY5834876</strain>
    </source>
</reference>
<keyword evidence="5 12" id="KW-0808">Transferase</keyword>
<accession>A0A174MIX6</accession>
<dbReference type="InterPro" id="IPR036968">
    <property type="entry name" value="Enolpyruvate_Tfrase_sf"/>
</dbReference>
<feature type="binding site" evidence="12">
    <location>
        <position position="327"/>
    </location>
    <ligand>
        <name>UDP-N-acetyl-alpha-D-glucosamine</name>
        <dbReference type="ChEBI" id="CHEBI:57705"/>
    </ligand>
</feature>
<comment type="function">
    <text evidence="12">Cell wall formation. Adds enolpyruvyl to UDP-N-acetylglucosamine.</text>
</comment>
<keyword evidence="8 12" id="KW-0131">Cell cycle</keyword>
<feature type="binding site" evidence="12">
    <location>
        <begin position="22"/>
        <end position="23"/>
    </location>
    <ligand>
        <name>phosphoenolpyruvate</name>
        <dbReference type="ChEBI" id="CHEBI:58702"/>
    </ligand>
</feature>
<dbReference type="InterPro" id="IPR005750">
    <property type="entry name" value="UDP_GlcNAc_COvinyl_MurA"/>
</dbReference>
<dbReference type="NCBIfam" id="NF009470">
    <property type="entry name" value="PRK12830.1"/>
    <property type="match status" value="1"/>
</dbReference>
<dbReference type="GeneID" id="93332304"/>
<sequence>MEQYIIKGGSPLVGEVEIGGAKNAALAILAAAIMTDETVLIDNLPDVNDINVMLEAIAGIGATVQRVDPHTVKINGSTIGDFNIEYDYIKKIRASYYLLGALLGKYRKAEVALPGGCNIGSRPIDQHLKGFRALGADVDIEHGKIVAEAEVLRGTHLYFDVVTVGATINVMMAAAMADGLTIMENVAKEPHVVDVANFLNSMGANIKGAGTDVIKIRGVKSLHKTEYSIIPDQIEAGTFMFAAAATLGDVTVLNVIPKHLDATISKLVDIGCEIEEFDDAVRVVAKRRLSSTQVKTLPYPGYPTDMQPQIGVTLALAKGTSTITESIFENRFKYLDELARMGAVIKVEGNSATIEGVEKLSGARVSAPDLRAGAALCIAGLATDGITIIDDIVYIQRGYERFEEKLRGLGGMIEKVSSEKEIQKFKFKVG</sequence>
<dbReference type="InterPro" id="IPR013792">
    <property type="entry name" value="RNA3'P_cycl/enolpyr_Trfase_a/b"/>
</dbReference>
<keyword evidence="6 12" id="KW-0133">Cell shape</keyword>
<evidence type="ECO:0000256" key="4">
    <source>
        <dbReference type="ARBA" id="ARBA00022618"/>
    </source>
</evidence>
<dbReference type="AlphaFoldDB" id="A0A174MIX6"/>
<evidence type="ECO:0000256" key="12">
    <source>
        <dbReference type="HAMAP-Rule" id="MF_00111"/>
    </source>
</evidence>
<dbReference type="Pfam" id="PF00275">
    <property type="entry name" value="EPSP_synthase"/>
    <property type="match status" value="1"/>
</dbReference>
<keyword evidence="3 12" id="KW-0963">Cytoplasm</keyword>
<comment type="subcellular location">
    <subcellularLocation>
        <location evidence="1 12">Cytoplasm</location>
    </subcellularLocation>
</comment>
<feature type="binding site" evidence="12">
    <location>
        <position position="305"/>
    </location>
    <ligand>
        <name>UDP-N-acetyl-alpha-D-glucosamine</name>
        <dbReference type="ChEBI" id="CHEBI:57705"/>
    </ligand>
</feature>
<dbReference type="GO" id="GO:0019277">
    <property type="term" value="P:UDP-N-acetylgalactosamine biosynthetic process"/>
    <property type="evidence" value="ECO:0007669"/>
    <property type="project" value="InterPro"/>
</dbReference>
<feature type="domain" description="Enolpyruvate transferase" evidence="13">
    <location>
        <begin position="7"/>
        <end position="406"/>
    </location>
</feature>
<dbReference type="Gene3D" id="3.65.10.10">
    <property type="entry name" value="Enolpyruvate transferase domain"/>
    <property type="match status" value="2"/>
</dbReference>
<dbReference type="InterPro" id="IPR001986">
    <property type="entry name" value="Enolpyruvate_Tfrase_dom"/>
</dbReference>
<comment type="pathway">
    <text evidence="2 12">Cell wall biogenesis; peptidoglycan biosynthesis.</text>
</comment>
<dbReference type="GO" id="GO:0051301">
    <property type="term" value="P:cell division"/>
    <property type="evidence" value="ECO:0007669"/>
    <property type="project" value="UniProtKB-KW"/>
</dbReference>
<evidence type="ECO:0000256" key="11">
    <source>
        <dbReference type="ARBA" id="ARBA00047527"/>
    </source>
</evidence>
<dbReference type="HAMAP" id="MF_00111">
    <property type="entry name" value="MurA"/>
    <property type="match status" value="1"/>
</dbReference>
<dbReference type="GO" id="GO:0005737">
    <property type="term" value="C:cytoplasm"/>
    <property type="evidence" value="ECO:0007669"/>
    <property type="project" value="UniProtKB-SubCell"/>
</dbReference>
<evidence type="ECO:0000256" key="2">
    <source>
        <dbReference type="ARBA" id="ARBA00004752"/>
    </source>
</evidence>
<dbReference type="GO" id="GO:0071555">
    <property type="term" value="P:cell wall organization"/>
    <property type="evidence" value="ECO:0007669"/>
    <property type="project" value="UniProtKB-KW"/>
</dbReference>
<dbReference type="NCBIfam" id="TIGR01072">
    <property type="entry name" value="murA"/>
    <property type="match status" value="1"/>
</dbReference>
<evidence type="ECO:0000259" key="13">
    <source>
        <dbReference type="Pfam" id="PF00275"/>
    </source>
</evidence>
<gene>
    <name evidence="14" type="primary">murAB</name>
    <name evidence="12" type="synonym">murA</name>
    <name evidence="14" type="ORF">ERS852491_04933</name>
</gene>
<evidence type="ECO:0000256" key="10">
    <source>
        <dbReference type="ARBA" id="ARBA00038367"/>
    </source>
</evidence>
<comment type="similarity">
    <text evidence="10 12">Belongs to the EPSP synthase family. MurA subfamily.</text>
</comment>
<dbReference type="PANTHER" id="PTHR43783">
    <property type="entry name" value="UDP-N-ACETYLGLUCOSAMINE 1-CARBOXYVINYLTRANSFERASE"/>
    <property type="match status" value="1"/>
</dbReference>
<evidence type="ECO:0000256" key="6">
    <source>
        <dbReference type="ARBA" id="ARBA00022960"/>
    </source>
</evidence>
<dbReference type="STRING" id="39482.ERS852491_04933"/>
<dbReference type="GO" id="GO:0009252">
    <property type="term" value="P:peptidoglycan biosynthetic process"/>
    <property type="evidence" value="ECO:0007669"/>
    <property type="project" value="UniProtKB-UniRule"/>
</dbReference>
<feature type="binding site" evidence="12">
    <location>
        <position position="93"/>
    </location>
    <ligand>
        <name>UDP-N-acetyl-alpha-D-glucosamine</name>
        <dbReference type="ChEBI" id="CHEBI:57705"/>
    </ligand>
</feature>
<dbReference type="InterPro" id="IPR050068">
    <property type="entry name" value="MurA_subfamily"/>
</dbReference>
<keyword evidence="9 12" id="KW-0961">Cell wall biogenesis/degradation</keyword>
<evidence type="ECO:0000313" key="15">
    <source>
        <dbReference type="Proteomes" id="UP000095544"/>
    </source>
</evidence>
<feature type="modified residue" description="2-(S-cysteinyl)pyruvic acid O-phosphothioketal" evidence="12">
    <location>
        <position position="117"/>
    </location>
</feature>
<evidence type="ECO:0000256" key="1">
    <source>
        <dbReference type="ARBA" id="ARBA00004496"/>
    </source>
</evidence>
<keyword evidence="7 12" id="KW-0573">Peptidoglycan synthesis</keyword>
<dbReference type="RefSeq" id="WP_025654423.1">
    <property type="nucleotide sequence ID" value="NZ_BAAACT010000076.1"/>
</dbReference>
<comment type="catalytic activity">
    <reaction evidence="11 12">
        <text>phosphoenolpyruvate + UDP-N-acetyl-alpha-D-glucosamine = UDP-N-acetyl-3-O-(1-carboxyvinyl)-alpha-D-glucosamine + phosphate</text>
        <dbReference type="Rhea" id="RHEA:18681"/>
        <dbReference type="ChEBI" id="CHEBI:43474"/>
        <dbReference type="ChEBI" id="CHEBI:57705"/>
        <dbReference type="ChEBI" id="CHEBI:58702"/>
        <dbReference type="ChEBI" id="CHEBI:68483"/>
        <dbReference type="EC" id="2.5.1.7"/>
    </reaction>
</comment>
<dbReference type="UniPathway" id="UPA00219"/>
<dbReference type="NCBIfam" id="NF006873">
    <property type="entry name" value="PRK09369.1"/>
    <property type="match status" value="1"/>
</dbReference>
<evidence type="ECO:0000256" key="3">
    <source>
        <dbReference type="ARBA" id="ARBA00022490"/>
    </source>
</evidence>
<comment type="caution">
    <text evidence="12">Lacks conserved residue(s) required for the propagation of feature annotation.</text>
</comment>
<feature type="binding site" evidence="12">
    <location>
        <begin position="122"/>
        <end position="126"/>
    </location>
    <ligand>
        <name>UDP-N-acetyl-alpha-D-glucosamine</name>
        <dbReference type="ChEBI" id="CHEBI:57705"/>
    </ligand>
</feature>
<keyword evidence="12" id="KW-0670">Pyruvate</keyword>
<protein>
    <recommendedName>
        <fullName evidence="12">UDP-N-acetylglucosamine 1-carboxyvinyltransferase</fullName>
        <ecNumber evidence="12">2.5.1.7</ecNumber>
    </recommendedName>
    <alternativeName>
        <fullName evidence="12">Enoylpyruvate transferase</fullName>
    </alternativeName>
    <alternativeName>
        <fullName evidence="12">UDP-N-acetylglucosamine enolpyruvyl transferase</fullName>
        <shortName evidence="12">EPT</shortName>
    </alternativeName>
</protein>
<evidence type="ECO:0000256" key="9">
    <source>
        <dbReference type="ARBA" id="ARBA00023316"/>
    </source>
</evidence>
<evidence type="ECO:0000313" key="14">
    <source>
        <dbReference type="EMBL" id="CUP35081.1"/>
    </source>
</evidence>
<organism evidence="14 15">
    <name type="scientific">Faecalicatena contorta</name>
    <dbReference type="NCBI Taxonomy" id="39482"/>
    <lineage>
        <taxon>Bacteria</taxon>
        <taxon>Bacillati</taxon>
        <taxon>Bacillota</taxon>
        <taxon>Clostridia</taxon>
        <taxon>Lachnospirales</taxon>
        <taxon>Lachnospiraceae</taxon>
        <taxon>Faecalicatena</taxon>
    </lineage>
</organism>
<evidence type="ECO:0000256" key="7">
    <source>
        <dbReference type="ARBA" id="ARBA00022984"/>
    </source>
</evidence>
<dbReference type="SUPFAM" id="SSF55205">
    <property type="entry name" value="EPT/RTPC-like"/>
    <property type="match status" value="1"/>
</dbReference>
<feature type="active site" description="Proton donor" evidence="12">
    <location>
        <position position="117"/>
    </location>
</feature>
<dbReference type="PANTHER" id="PTHR43783:SF2">
    <property type="entry name" value="UDP-N-ACETYLGLUCOSAMINE 1-CARBOXYVINYLTRANSFERASE 2"/>
    <property type="match status" value="1"/>
</dbReference>
<dbReference type="CDD" id="cd01555">
    <property type="entry name" value="UdpNAET"/>
    <property type="match status" value="1"/>
</dbReference>